<feature type="compositionally biased region" description="Basic and acidic residues" evidence="4">
    <location>
        <begin position="231"/>
        <end position="254"/>
    </location>
</feature>
<dbReference type="InterPro" id="IPR033389">
    <property type="entry name" value="AUX/IAA_dom"/>
</dbReference>
<keyword evidence="3" id="KW-0804">Transcription</keyword>
<name>A0A4S8KF82_MUSBA</name>
<keyword evidence="7" id="KW-1185">Reference proteome</keyword>
<dbReference type="EMBL" id="PYDT01000001">
    <property type="protein sequence ID" value="THU73944.1"/>
    <property type="molecule type" value="Genomic_DNA"/>
</dbReference>
<gene>
    <name evidence="6" type="ORF">C4D60_Mb04t28180</name>
</gene>
<evidence type="ECO:0000256" key="3">
    <source>
        <dbReference type="RuleBase" id="RU004549"/>
    </source>
</evidence>
<comment type="subcellular location">
    <subcellularLocation>
        <location evidence="3">Nucleus</location>
    </subcellularLocation>
</comment>
<evidence type="ECO:0000313" key="7">
    <source>
        <dbReference type="Proteomes" id="UP000317650"/>
    </source>
</evidence>
<feature type="region of interest" description="Disordered" evidence="4">
    <location>
        <begin position="203"/>
        <end position="278"/>
    </location>
</feature>
<sequence length="278" mass="30589">MNGRDFTNEGKLMDLINGSEYVPTYEDKDGDWMLVGDVPWELRAVDGEHAQCDDLIKSWGVFPNLATISTSLMGDEWVNEKEVCHLHVVLWRNRSKADRDGLCDETSKRSNSGGIHNYLPSHRESPDLSILSVSRDNPAHFWSSDPTNLICDRGETLSLSSSAERHILLTQPLHPRHTAAARISSMGDSRFRTSTMHDVGRIITSSSSSSSSSTTSGTGVPATSSSARAGTRAEEARFSSEKRARRRPWPDRGRSGAGPPSAEGQVCPFLGRPQRPQL</sequence>
<dbReference type="Proteomes" id="UP000317650">
    <property type="component" value="Chromosome 4"/>
</dbReference>
<feature type="region of interest" description="Disordered" evidence="4">
    <location>
        <begin position="101"/>
        <end position="121"/>
    </location>
</feature>
<feature type="domain" description="AUX/IAA" evidence="5">
    <location>
        <begin position="2"/>
        <end position="42"/>
    </location>
</feature>
<comment type="subunit">
    <text evidence="2 3">Homodimers and heterodimers.</text>
</comment>
<dbReference type="STRING" id="52838.A0A4S8KF82"/>
<comment type="function">
    <text evidence="1 3">Aux/IAA proteins are short-lived transcriptional factors that function as repressors of early auxin response genes at low auxin concentrations.</text>
</comment>
<dbReference type="AlphaFoldDB" id="A0A4S8KF82"/>
<evidence type="ECO:0000313" key="6">
    <source>
        <dbReference type="EMBL" id="THU73944.1"/>
    </source>
</evidence>
<keyword evidence="3" id="KW-0678">Repressor</keyword>
<protein>
    <recommendedName>
        <fullName evidence="3">Auxin-responsive protein</fullName>
    </recommendedName>
</protein>
<keyword evidence="3" id="KW-0927">Auxin signaling pathway</keyword>
<reference evidence="6 7" key="1">
    <citation type="journal article" date="2019" name="Nat. Plants">
        <title>Genome sequencing of Musa balbisiana reveals subgenome evolution and function divergence in polyploid bananas.</title>
        <authorList>
            <person name="Yao X."/>
        </authorList>
    </citation>
    <scope>NUCLEOTIDE SEQUENCE [LARGE SCALE GENOMIC DNA]</scope>
    <source>
        <strain evidence="7">cv. DH-PKW</strain>
        <tissue evidence="6">Leaves</tissue>
    </source>
</reference>
<evidence type="ECO:0000256" key="1">
    <source>
        <dbReference type="ARBA" id="ARBA00002159"/>
    </source>
</evidence>
<organism evidence="6 7">
    <name type="scientific">Musa balbisiana</name>
    <name type="common">Banana</name>
    <dbReference type="NCBI Taxonomy" id="52838"/>
    <lineage>
        <taxon>Eukaryota</taxon>
        <taxon>Viridiplantae</taxon>
        <taxon>Streptophyta</taxon>
        <taxon>Embryophyta</taxon>
        <taxon>Tracheophyta</taxon>
        <taxon>Spermatophyta</taxon>
        <taxon>Magnoliopsida</taxon>
        <taxon>Liliopsida</taxon>
        <taxon>Zingiberales</taxon>
        <taxon>Musaceae</taxon>
        <taxon>Musa</taxon>
    </lineage>
</organism>
<dbReference type="Pfam" id="PF02309">
    <property type="entry name" value="AUX_IAA"/>
    <property type="match status" value="1"/>
</dbReference>
<accession>A0A4S8KF82</accession>
<keyword evidence="3" id="KW-0539">Nucleus</keyword>
<dbReference type="Gene3D" id="3.10.20.90">
    <property type="entry name" value="Phosphatidylinositol 3-kinase Catalytic Subunit, Chain A, domain 1"/>
    <property type="match status" value="1"/>
</dbReference>
<dbReference type="PANTHER" id="PTHR31734">
    <property type="entry name" value="AUXIN-RESPONSIVE PROTEIN IAA17"/>
    <property type="match status" value="1"/>
</dbReference>
<dbReference type="GO" id="GO:0005634">
    <property type="term" value="C:nucleus"/>
    <property type="evidence" value="ECO:0007669"/>
    <property type="project" value="UniProtKB-SubCell"/>
</dbReference>
<keyword evidence="3" id="KW-0805">Transcription regulation</keyword>
<comment type="similarity">
    <text evidence="3">Belongs to the Aux/IAA family.</text>
</comment>
<dbReference type="InterPro" id="IPR003311">
    <property type="entry name" value="AUX_IAA"/>
</dbReference>
<evidence type="ECO:0000259" key="5">
    <source>
        <dbReference type="Pfam" id="PF02309"/>
    </source>
</evidence>
<evidence type="ECO:0000256" key="4">
    <source>
        <dbReference type="SAM" id="MobiDB-lite"/>
    </source>
</evidence>
<proteinExistence type="inferred from homology"/>
<feature type="compositionally biased region" description="Low complexity" evidence="4">
    <location>
        <begin position="204"/>
        <end position="230"/>
    </location>
</feature>
<dbReference type="GO" id="GO:0009734">
    <property type="term" value="P:auxin-activated signaling pathway"/>
    <property type="evidence" value="ECO:0007669"/>
    <property type="project" value="UniProtKB-UniRule"/>
</dbReference>
<evidence type="ECO:0000256" key="2">
    <source>
        <dbReference type="ARBA" id="ARBA00011726"/>
    </source>
</evidence>
<dbReference type="GO" id="GO:0006355">
    <property type="term" value="P:regulation of DNA-templated transcription"/>
    <property type="evidence" value="ECO:0007669"/>
    <property type="project" value="InterPro"/>
</dbReference>
<comment type="caution">
    <text evidence="6">The sequence shown here is derived from an EMBL/GenBank/DDBJ whole genome shotgun (WGS) entry which is preliminary data.</text>
</comment>
<dbReference type="PANTHER" id="PTHR31734:SF103">
    <property type="entry name" value="AUXIN-RESPONSIVE PROTEIN IAA16"/>
    <property type="match status" value="1"/>
</dbReference>
<dbReference type="SUPFAM" id="SSF54277">
    <property type="entry name" value="CAD &amp; PB1 domains"/>
    <property type="match status" value="1"/>
</dbReference>